<dbReference type="SUPFAM" id="SSF53098">
    <property type="entry name" value="Ribonuclease H-like"/>
    <property type="match status" value="1"/>
</dbReference>
<accession>A0ABR3NA78</accession>
<protein>
    <recommendedName>
        <fullName evidence="3">Gypsy retrotransposon integrase-like protein 1</fullName>
        <ecNumber evidence="2">3.1.26.4</ecNumber>
    </recommendedName>
</protein>
<dbReference type="Gene3D" id="3.10.10.10">
    <property type="entry name" value="HIV Type 1 Reverse Transcriptase, subunit A, domain 1"/>
    <property type="match status" value="1"/>
</dbReference>
<evidence type="ECO:0000313" key="6">
    <source>
        <dbReference type="EMBL" id="KAL1273858.1"/>
    </source>
</evidence>
<dbReference type="Proteomes" id="UP001558613">
    <property type="component" value="Unassembled WGS sequence"/>
</dbReference>
<dbReference type="SUPFAM" id="SSF56672">
    <property type="entry name" value="DNA/RNA polymerases"/>
    <property type="match status" value="1"/>
</dbReference>
<feature type="domain" description="Integrase catalytic" evidence="5">
    <location>
        <begin position="85"/>
        <end position="250"/>
    </location>
</feature>
<name>A0ABR3NA78_9TELE</name>
<dbReference type="InterPro" id="IPR050951">
    <property type="entry name" value="Retrovirus_Pol_polyprotein"/>
</dbReference>
<feature type="domain" description="Reverse transcriptase" evidence="4">
    <location>
        <begin position="498"/>
        <end position="675"/>
    </location>
</feature>
<evidence type="ECO:0000256" key="2">
    <source>
        <dbReference type="ARBA" id="ARBA00012180"/>
    </source>
</evidence>
<comment type="caution">
    <text evidence="6">The sequence shown here is derived from an EMBL/GenBank/DDBJ whole genome shotgun (WGS) entry which is preliminary data.</text>
</comment>
<evidence type="ECO:0000256" key="3">
    <source>
        <dbReference type="ARBA" id="ARBA00039658"/>
    </source>
</evidence>
<evidence type="ECO:0000259" key="4">
    <source>
        <dbReference type="PROSITE" id="PS50878"/>
    </source>
</evidence>
<evidence type="ECO:0000313" key="7">
    <source>
        <dbReference type="Proteomes" id="UP001558613"/>
    </source>
</evidence>
<dbReference type="CDD" id="cd01647">
    <property type="entry name" value="RT_LTR"/>
    <property type="match status" value="1"/>
</dbReference>
<dbReference type="Pfam" id="PF00078">
    <property type="entry name" value="RVT_1"/>
    <property type="match status" value="1"/>
</dbReference>
<dbReference type="EMBL" id="JAYMGO010000005">
    <property type="protein sequence ID" value="KAL1273858.1"/>
    <property type="molecule type" value="Genomic_DNA"/>
</dbReference>
<dbReference type="InterPro" id="IPR000477">
    <property type="entry name" value="RT_dom"/>
</dbReference>
<dbReference type="Gene3D" id="3.30.70.270">
    <property type="match status" value="1"/>
</dbReference>
<sequence length="794" mass="89002">MRWWKPTDSDCEGVYQIVLPTDYRTQILKLAHEHICSGHLGVTKTHDRVARYFFWPSMKSSVSAFVRSCHICQVAGKPNQVIPQAPLQPIPVIGEPFERLILDCVGPLPKAKTGHQYILTIMCTATRYPEAVPLRSITTKAVVKELIKFCSVFGLPKVIQTDRGTNFTSNLFEQLAKELQVRHEMSTANHPESQGALERFHQTLKSMLRAYCVETGKEWVDGLPLLMLAVRSTVQESLGFSPAELVFGHTVRGPLKLIHDQFLSKDSRQMPILEYVSTFREHLHRAWDVAKRHLSNTQVKMKKRYDRKSVDRSFQPGDSVLVLLPVPTSPMHARFSGPYTVEKKLSDTNYTILTPDRRRKSRVCHVNMLKEYVDRNEPGVKPVIKSAIAVNTVNVPVGYVPEVDGLRDKVAQTFGGKFVNSVILATLPAYLSYLSEEHRNDIIELINKHPTLFNDVPSQTNVLVHDIDVGQSTPIKQHAYRVNPCKRQVMRDEVEYLARNGFAIASQSPWSSPCILVPKSDGSLRFCTDFRKVNSVTKADSFPLPRVEDCVDRVGSSRYVTKLDLLKGYWQVPLTRRASEISAFVTPDAFMQYTVMAFGMRNAPATFQRLMQTVLSGIENCEVYLDDVVVYSMSWEDHLCTLNSVLKSLAEASLTLNLSKCEFAKAVVTYLGKLVGQGQVKPVDASARGAGAVLMQADDAGIEHPEFDLDIRYKKGPENIVADALSRAFTVSLSPPISLSLTLAALDWNQLQEIAFRAGAFESWKAEQCGRACVGVEKLRHFRPLSPAPDDVGQ</sequence>
<reference evidence="6 7" key="1">
    <citation type="submission" date="2023-09" db="EMBL/GenBank/DDBJ databases">
        <authorList>
            <person name="Wang M."/>
        </authorList>
    </citation>
    <scope>NUCLEOTIDE SEQUENCE [LARGE SCALE GENOMIC DNA]</scope>
    <source>
        <strain evidence="6">GT-2023</strain>
        <tissue evidence="6">Liver</tissue>
    </source>
</reference>
<dbReference type="EC" id="3.1.26.4" evidence="2"/>
<dbReference type="Pfam" id="PF00665">
    <property type="entry name" value="rve"/>
    <property type="match status" value="1"/>
</dbReference>
<dbReference type="Pfam" id="PF17921">
    <property type="entry name" value="Integrase_H2C2"/>
    <property type="match status" value="1"/>
</dbReference>
<proteinExistence type="inferred from homology"/>
<gene>
    <name evidence="6" type="ORF">QQF64_026672</name>
</gene>
<dbReference type="Gene3D" id="3.30.420.10">
    <property type="entry name" value="Ribonuclease H-like superfamily/Ribonuclease H"/>
    <property type="match status" value="1"/>
</dbReference>
<dbReference type="Gene3D" id="1.10.340.70">
    <property type="match status" value="1"/>
</dbReference>
<evidence type="ECO:0000256" key="1">
    <source>
        <dbReference type="ARBA" id="ARBA00010879"/>
    </source>
</evidence>
<dbReference type="Pfam" id="PF22938">
    <property type="entry name" value="Integrase_p58_C"/>
    <property type="match status" value="1"/>
</dbReference>
<dbReference type="InterPro" id="IPR012337">
    <property type="entry name" value="RNaseH-like_sf"/>
</dbReference>
<dbReference type="PANTHER" id="PTHR37984">
    <property type="entry name" value="PROTEIN CBG26694"/>
    <property type="match status" value="1"/>
</dbReference>
<dbReference type="InterPro" id="IPR043502">
    <property type="entry name" value="DNA/RNA_pol_sf"/>
</dbReference>
<dbReference type="PANTHER" id="PTHR37984:SF15">
    <property type="entry name" value="INTEGRASE CATALYTIC DOMAIN-CONTAINING PROTEIN"/>
    <property type="match status" value="1"/>
</dbReference>
<dbReference type="InterPro" id="IPR043128">
    <property type="entry name" value="Rev_trsase/Diguanyl_cyclase"/>
</dbReference>
<organism evidence="6 7">
    <name type="scientific">Cirrhinus molitorella</name>
    <name type="common">mud carp</name>
    <dbReference type="NCBI Taxonomy" id="172907"/>
    <lineage>
        <taxon>Eukaryota</taxon>
        <taxon>Metazoa</taxon>
        <taxon>Chordata</taxon>
        <taxon>Craniata</taxon>
        <taxon>Vertebrata</taxon>
        <taxon>Euteleostomi</taxon>
        <taxon>Actinopterygii</taxon>
        <taxon>Neopterygii</taxon>
        <taxon>Teleostei</taxon>
        <taxon>Ostariophysi</taxon>
        <taxon>Cypriniformes</taxon>
        <taxon>Cyprinidae</taxon>
        <taxon>Labeoninae</taxon>
        <taxon>Labeonini</taxon>
        <taxon>Cirrhinus</taxon>
    </lineage>
</organism>
<dbReference type="InterPro" id="IPR001584">
    <property type="entry name" value="Integrase_cat-core"/>
</dbReference>
<keyword evidence="7" id="KW-1185">Reference proteome</keyword>
<evidence type="ECO:0000259" key="5">
    <source>
        <dbReference type="PROSITE" id="PS50994"/>
    </source>
</evidence>
<dbReference type="InterPro" id="IPR041588">
    <property type="entry name" value="Integrase_H2C2"/>
</dbReference>
<dbReference type="InterPro" id="IPR036397">
    <property type="entry name" value="RNaseH_sf"/>
</dbReference>
<dbReference type="PROSITE" id="PS50994">
    <property type="entry name" value="INTEGRASE"/>
    <property type="match status" value="1"/>
</dbReference>
<comment type="similarity">
    <text evidence="1">Belongs to the beta type-B retroviral polymerase family. HERV class-II K(HML-2) pol subfamily.</text>
</comment>
<dbReference type="PROSITE" id="PS50878">
    <property type="entry name" value="RT_POL"/>
    <property type="match status" value="1"/>
</dbReference>
<dbReference type="InterPro" id="IPR054465">
    <property type="entry name" value="Integrase_p58-like_C"/>
</dbReference>